<evidence type="ECO:0000256" key="1">
    <source>
        <dbReference type="SAM" id="MobiDB-lite"/>
    </source>
</evidence>
<gene>
    <name evidence="3" type="ORF">Rsub_08643</name>
</gene>
<feature type="region of interest" description="Disordered" evidence="1">
    <location>
        <begin position="349"/>
        <end position="435"/>
    </location>
</feature>
<feature type="compositionally biased region" description="Low complexity" evidence="1">
    <location>
        <begin position="551"/>
        <end position="621"/>
    </location>
</feature>
<feature type="compositionally biased region" description="Low complexity" evidence="1">
    <location>
        <begin position="380"/>
        <end position="426"/>
    </location>
</feature>
<evidence type="ECO:0000313" key="3">
    <source>
        <dbReference type="EMBL" id="GBF95661.1"/>
    </source>
</evidence>
<feature type="compositionally biased region" description="Polar residues" evidence="1">
    <location>
        <begin position="514"/>
        <end position="524"/>
    </location>
</feature>
<feature type="chain" id="PRO_5016128789" description="Auto-transporter adhesin head GIN domain-containing protein" evidence="2">
    <location>
        <begin position="28"/>
        <end position="635"/>
    </location>
</feature>
<dbReference type="InParanoid" id="A0A2V0P713"/>
<dbReference type="PRINTS" id="PR01217">
    <property type="entry name" value="PRICHEXTENSN"/>
</dbReference>
<feature type="region of interest" description="Disordered" evidence="1">
    <location>
        <begin position="551"/>
        <end position="635"/>
    </location>
</feature>
<organism evidence="3 4">
    <name type="scientific">Raphidocelis subcapitata</name>
    <dbReference type="NCBI Taxonomy" id="307507"/>
    <lineage>
        <taxon>Eukaryota</taxon>
        <taxon>Viridiplantae</taxon>
        <taxon>Chlorophyta</taxon>
        <taxon>core chlorophytes</taxon>
        <taxon>Chlorophyceae</taxon>
        <taxon>CS clade</taxon>
        <taxon>Sphaeropleales</taxon>
        <taxon>Selenastraceae</taxon>
        <taxon>Raphidocelis</taxon>
    </lineage>
</organism>
<keyword evidence="2" id="KW-0732">Signal</keyword>
<name>A0A2V0P713_9CHLO</name>
<reference evidence="3 4" key="1">
    <citation type="journal article" date="2018" name="Sci. Rep.">
        <title>Raphidocelis subcapitata (=Pseudokirchneriella subcapitata) provides an insight into genome evolution and environmental adaptations in the Sphaeropleales.</title>
        <authorList>
            <person name="Suzuki S."/>
            <person name="Yamaguchi H."/>
            <person name="Nakajima N."/>
            <person name="Kawachi M."/>
        </authorList>
    </citation>
    <scope>NUCLEOTIDE SEQUENCE [LARGE SCALE GENOMIC DNA]</scope>
    <source>
        <strain evidence="3 4">NIES-35</strain>
    </source>
</reference>
<dbReference type="OrthoDB" id="549560at2759"/>
<dbReference type="EMBL" id="BDRX01000068">
    <property type="protein sequence ID" value="GBF95661.1"/>
    <property type="molecule type" value="Genomic_DNA"/>
</dbReference>
<evidence type="ECO:0000313" key="4">
    <source>
        <dbReference type="Proteomes" id="UP000247498"/>
    </source>
</evidence>
<evidence type="ECO:0008006" key="5">
    <source>
        <dbReference type="Google" id="ProtNLM"/>
    </source>
</evidence>
<keyword evidence="4" id="KW-1185">Reference proteome</keyword>
<protein>
    <recommendedName>
        <fullName evidence="5">Auto-transporter adhesin head GIN domain-containing protein</fullName>
    </recommendedName>
</protein>
<accession>A0A2V0P713</accession>
<sequence length="635" mass="61054">MGPALGHRGRALWALALLLAALAAAQAQTSAAPPADGGAAPSPAPNATLVTAEQPIPSFFAIRSCLPFNVLVVPSNATLAPGAAPPPGAAARISFTAEPAVLNATNATVASGVLALNLVQAFETSQPIRLTVTAAPGRPVTYAAALGSGDVVVAPGAALNATAFEATGGSGGGGSVYAMGVDVDAVKLSSAGTSGHHVHGTFRTATATTSGIGTSVLASTAPPAVTAALSGITTLVVDAPGPGTTINGTAEGLSRVVFATGQQCNVRSETLLAFPFPSIFGSAPFGAGVGGGGGIFDRSKCQKVSVTAIKRRVGMVAHSWTCGVVVDGASSCTAPNATDVQNITWALPPAEAPPAAPAPEASPAPAATPPAPEAAPAPSSPAAATPPEATAPATAPAPNAAAAPAPAAAAPEPAPAPAAATAPTATPRRRSAARRRSLLQAGGLQPFPGFPQMPQMPEIQPIRPIVFQQPAFSEFPPLTEPPSGAARAAGTGGGVTATGPGVAYASSTGGGAQPSVSRATSAQSAGAEGQRSVAVASTECAAAPSQLEMMPMAAAPTAPSAQPAAPTAPNAQPAAPTAPKSQPAAPTAPNAQPASVNAQPAVPQPAAANAQPAAAAAAAQPAPAPAQPAPATAQP</sequence>
<proteinExistence type="predicted"/>
<feature type="compositionally biased region" description="Pro residues" evidence="1">
    <location>
        <begin position="350"/>
        <end position="379"/>
    </location>
</feature>
<dbReference type="Gene3D" id="2.160.20.120">
    <property type="match status" value="1"/>
</dbReference>
<feature type="signal peptide" evidence="2">
    <location>
        <begin position="1"/>
        <end position="27"/>
    </location>
</feature>
<dbReference type="AlphaFoldDB" id="A0A2V0P713"/>
<dbReference type="STRING" id="307507.A0A2V0P713"/>
<dbReference type="Proteomes" id="UP000247498">
    <property type="component" value="Unassembled WGS sequence"/>
</dbReference>
<feature type="region of interest" description="Disordered" evidence="1">
    <location>
        <begin position="475"/>
        <end position="537"/>
    </location>
</feature>
<comment type="caution">
    <text evidence="3">The sequence shown here is derived from an EMBL/GenBank/DDBJ whole genome shotgun (WGS) entry which is preliminary data.</text>
</comment>
<evidence type="ECO:0000256" key="2">
    <source>
        <dbReference type="SAM" id="SignalP"/>
    </source>
</evidence>